<keyword evidence="2" id="KW-1185">Reference proteome</keyword>
<organism evidence="1 2">
    <name type="scientific">Melia azedarach</name>
    <name type="common">Chinaberry tree</name>
    <dbReference type="NCBI Taxonomy" id="155640"/>
    <lineage>
        <taxon>Eukaryota</taxon>
        <taxon>Viridiplantae</taxon>
        <taxon>Streptophyta</taxon>
        <taxon>Embryophyta</taxon>
        <taxon>Tracheophyta</taxon>
        <taxon>Spermatophyta</taxon>
        <taxon>Magnoliopsida</taxon>
        <taxon>eudicotyledons</taxon>
        <taxon>Gunneridae</taxon>
        <taxon>Pentapetalae</taxon>
        <taxon>rosids</taxon>
        <taxon>malvids</taxon>
        <taxon>Sapindales</taxon>
        <taxon>Meliaceae</taxon>
        <taxon>Melia</taxon>
    </lineage>
</organism>
<evidence type="ECO:0000313" key="1">
    <source>
        <dbReference type="EMBL" id="KAJ4703592.1"/>
    </source>
</evidence>
<dbReference type="EMBL" id="CM051406">
    <property type="protein sequence ID" value="KAJ4703592.1"/>
    <property type="molecule type" value="Genomic_DNA"/>
</dbReference>
<protein>
    <submittedName>
        <fullName evidence="1">Pectin lyase-like superfamily protein</fullName>
    </submittedName>
</protein>
<accession>A0ACC1WX64</accession>
<comment type="caution">
    <text evidence="1">The sequence shown here is derived from an EMBL/GenBank/DDBJ whole genome shotgun (WGS) entry which is preliminary data.</text>
</comment>
<sequence length="114" mass="12925">MFSVDRDTESVSAICESVKNEEDVVRLTVRNCIFTDTSNGIRIKTWLDSQPGIASNFTFKDLVMKNVENPIIIYQQYCPNNSCNIKVPSQVKITNVSFQEHPRNFLQGCSKSCV</sequence>
<gene>
    <name evidence="1" type="ORF">OWV82_023472</name>
</gene>
<reference evidence="1 2" key="1">
    <citation type="journal article" date="2023" name="Science">
        <title>Complex scaffold remodeling in plant triterpene biosynthesis.</title>
        <authorList>
            <person name="De La Pena R."/>
            <person name="Hodgson H."/>
            <person name="Liu J.C."/>
            <person name="Stephenson M.J."/>
            <person name="Martin A.C."/>
            <person name="Owen C."/>
            <person name="Harkess A."/>
            <person name="Leebens-Mack J."/>
            <person name="Jimenez L.E."/>
            <person name="Osbourn A."/>
            <person name="Sattely E.S."/>
        </authorList>
    </citation>
    <scope>NUCLEOTIDE SEQUENCE [LARGE SCALE GENOMIC DNA]</scope>
    <source>
        <strain evidence="2">cv. JPN11</strain>
        <tissue evidence="1">Leaf</tissue>
    </source>
</reference>
<dbReference type="Proteomes" id="UP001164539">
    <property type="component" value="Chromosome 13"/>
</dbReference>
<name>A0ACC1WX64_MELAZ</name>
<proteinExistence type="predicted"/>
<evidence type="ECO:0000313" key="2">
    <source>
        <dbReference type="Proteomes" id="UP001164539"/>
    </source>
</evidence>